<evidence type="ECO:0000313" key="2">
    <source>
        <dbReference type="Proteomes" id="UP000285897"/>
    </source>
</evidence>
<proteinExistence type="predicted"/>
<organism evidence="1 2">
    <name type="scientific">Blautia obeum</name>
    <dbReference type="NCBI Taxonomy" id="40520"/>
    <lineage>
        <taxon>Bacteria</taxon>
        <taxon>Bacillati</taxon>
        <taxon>Bacillota</taxon>
        <taxon>Clostridia</taxon>
        <taxon>Lachnospirales</taxon>
        <taxon>Lachnospiraceae</taxon>
        <taxon>Blautia</taxon>
    </lineage>
</organism>
<reference evidence="1 2" key="1">
    <citation type="submission" date="2018-08" db="EMBL/GenBank/DDBJ databases">
        <title>A genome reference for cultivated species of the human gut microbiota.</title>
        <authorList>
            <person name="Zou Y."/>
            <person name="Xue W."/>
            <person name="Luo G."/>
        </authorList>
    </citation>
    <scope>NUCLEOTIDE SEQUENCE [LARGE SCALE GENOMIC DNA]</scope>
    <source>
        <strain evidence="1 2">AF37-6AC</strain>
    </source>
</reference>
<dbReference type="RefSeq" id="WP_117627705.1">
    <property type="nucleotide sequence ID" value="NZ_QROS01000016.1"/>
</dbReference>
<name>A0A415L597_9FIRM</name>
<dbReference type="AlphaFoldDB" id="A0A415L597"/>
<gene>
    <name evidence="1" type="ORF">DW021_15460</name>
</gene>
<comment type="caution">
    <text evidence="1">The sequence shown here is derived from an EMBL/GenBank/DDBJ whole genome shotgun (WGS) entry which is preliminary data.</text>
</comment>
<dbReference type="EMBL" id="QROS01000016">
    <property type="protein sequence ID" value="RHL43711.1"/>
    <property type="molecule type" value="Genomic_DNA"/>
</dbReference>
<protein>
    <submittedName>
        <fullName evidence="1">Uncharacterized protein</fullName>
    </submittedName>
</protein>
<evidence type="ECO:0000313" key="1">
    <source>
        <dbReference type="EMBL" id="RHL43711.1"/>
    </source>
</evidence>
<accession>A0A415L597</accession>
<sequence>MKDRFTIPNPNGAGYRIPACRGGSFRTEWQQDQSVIYGSIADRLGAYEDIGSIEELRELKARKIK</sequence>
<dbReference type="Proteomes" id="UP000285897">
    <property type="component" value="Unassembled WGS sequence"/>
</dbReference>